<dbReference type="Proteomes" id="UP000466307">
    <property type="component" value="Unassembled WGS sequence"/>
</dbReference>
<sequence length="276" mass="29182">MIDANGELGRILEGVPEGVSGVPPGFDTLVSQYRRGLTIAVVGRPGVGRDTMARAVRSRLSVAALGPGEDASVLLDADLWLYVLTGVPRADDHRLLEELPRDRTIVVLGKADTHGDPETAAAVASAAAGMTGVPVNPVSGLLACADVTDDEWGFLTGLAESGESMPSMAGQFLVGPPGSRERLLRHRLLRRLDRFGVDIALTCLADGTVADVASLNTILRAISGIDALPSRIAGCVAAVRRERERDVRADLERRAAEGAERDIAERLLRMPEVVLG</sequence>
<accession>A0A7K3LKY9</accession>
<protein>
    <submittedName>
        <fullName evidence="1">Uncharacterized protein</fullName>
    </submittedName>
</protein>
<dbReference type="RefSeq" id="WP_082365715.1">
    <property type="nucleotide sequence ID" value="NZ_JAADZU010000010.1"/>
</dbReference>
<organism evidence="1 2">
    <name type="scientific">Gordonia desulfuricans</name>
    <dbReference type="NCBI Taxonomy" id="89051"/>
    <lineage>
        <taxon>Bacteria</taxon>
        <taxon>Bacillati</taxon>
        <taxon>Actinomycetota</taxon>
        <taxon>Actinomycetes</taxon>
        <taxon>Mycobacteriales</taxon>
        <taxon>Gordoniaceae</taxon>
        <taxon>Gordonia</taxon>
    </lineage>
</organism>
<dbReference type="EMBL" id="JAADZU010000010">
    <property type="protein sequence ID" value="NDK88906.1"/>
    <property type="molecule type" value="Genomic_DNA"/>
</dbReference>
<evidence type="ECO:0000313" key="2">
    <source>
        <dbReference type="Proteomes" id="UP000466307"/>
    </source>
</evidence>
<gene>
    <name evidence="1" type="ORF">GYA93_04835</name>
</gene>
<comment type="caution">
    <text evidence="1">The sequence shown here is derived from an EMBL/GenBank/DDBJ whole genome shotgun (WGS) entry which is preliminary data.</text>
</comment>
<proteinExistence type="predicted"/>
<name>A0A7K3LKY9_9ACTN</name>
<keyword evidence="2" id="KW-1185">Reference proteome</keyword>
<reference evidence="1 2" key="1">
    <citation type="submission" date="2020-01" db="EMBL/GenBank/DDBJ databases">
        <title>Investigation of new actinobacteria for the biodesulphurisation of diesel fuel.</title>
        <authorList>
            <person name="Athi Narayanan S.M."/>
        </authorList>
    </citation>
    <scope>NUCLEOTIDE SEQUENCE [LARGE SCALE GENOMIC DNA]</scope>
    <source>
        <strain evidence="1 2">213E</strain>
    </source>
</reference>
<dbReference type="AlphaFoldDB" id="A0A7K3LKY9"/>
<evidence type="ECO:0000313" key="1">
    <source>
        <dbReference type="EMBL" id="NDK88906.1"/>
    </source>
</evidence>